<dbReference type="GO" id="GO:0043190">
    <property type="term" value="C:ATP-binding cassette (ABC) transporter complex"/>
    <property type="evidence" value="ECO:0007669"/>
    <property type="project" value="InterPro"/>
</dbReference>
<gene>
    <name evidence="7" type="ORF">BO225_03945</name>
</gene>
<dbReference type="OrthoDB" id="9801912at2"/>
<evidence type="ECO:0000256" key="2">
    <source>
        <dbReference type="ARBA" id="ARBA00005695"/>
    </source>
</evidence>
<dbReference type="Proteomes" id="UP000186705">
    <property type="component" value="Unassembled WGS sequence"/>
</dbReference>
<dbReference type="PANTHER" id="PTHR30290:SF10">
    <property type="entry name" value="PERIPLASMIC OLIGOPEPTIDE-BINDING PROTEIN-RELATED"/>
    <property type="match status" value="1"/>
</dbReference>
<dbReference type="GeneID" id="78275100"/>
<dbReference type="SUPFAM" id="SSF53850">
    <property type="entry name" value="Periplasmic binding protein-like II"/>
    <property type="match status" value="1"/>
</dbReference>
<evidence type="ECO:0000256" key="1">
    <source>
        <dbReference type="ARBA" id="ARBA00004196"/>
    </source>
</evidence>
<dbReference type="PIRSF" id="PIRSF002741">
    <property type="entry name" value="MppA"/>
    <property type="match status" value="1"/>
</dbReference>
<dbReference type="CDD" id="cd08504">
    <property type="entry name" value="PBP2_OppA"/>
    <property type="match status" value="1"/>
</dbReference>
<dbReference type="AlphaFoldDB" id="A0A1U7NNN2"/>
<comment type="subcellular location">
    <subcellularLocation>
        <location evidence="1">Cell envelope</location>
    </subcellularLocation>
</comment>
<keyword evidence="8" id="KW-1185">Reference proteome</keyword>
<dbReference type="GO" id="GO:1904680">
    <property type="term" value="F:peptide transmembrane transporter activity"/>
    <property type="evidence" value="ECO:0007669"/>
    <property type="project" value="TreeGrafter"/>
</dbReference>
<keyword evidence="4 5" id="KW-0732">Signal</keyword>
<comment type="caution">
    <text evidence="7">The sequence shown here is derived from an EMBL/GenBank/DDBJ whole genome shotgun (WGS) entry which is preliminary data.</text>
</comment>
<protein>
    <recommendedName>
        <fullName evidence="6">Solute-binding protein family 5 domain-containing protein</fullName>
    </recommendedName>
</protein>
<dbReference type="RefSeq" id="WP_076340983.1">
    <property type="nucleotide sequence ID" value="NZ_CAJTMI010000036.1"/>
</dbReference>
<evidence type="ECO:0000256" key="5">
    <source>
        <dbReference type="SAM" id="SignalP"/>
    </source>
</evidence>
<dbReference type="PANTHER" id="PTHR30290">
    <property type="entry name" value="PERIPLASMIC BINDING COMPONENT OF ABC TRANSPORTER"/>
    <property type="match status" value="1"/>
</dbReference>
<accession>A0A1U7NNN2</accession>
<keyword evidence="3" id="KW-0813">Transport</keyword>
<evidence type="ECO:0000256" key="4">
    <source>
        <dbReference type="ARBA" id="ARBA00022729"/>
    </source>
</evidence>
<organism evidence="7 8">
    <name type="scientific">Dubosiella newyorkensis</name>
    <dbReference type="NCBI Taxonomy" id="1862672"/>
    <lineage>
        <taxon>Bacteria</taxon>
        <taxon>Bacillati</taxon>
        <taxon>Bacillota</taxon>
        <taxon>Erysipelotrichia</taxon>
        <taxon>Erysipelotrichales</taxon>
        <taxon>Erysipelotrichaceae</taxon>
        <taxon>Dubosiella</taxon>
    </lineage>
</organism>
<proteinExistence type="inferred from homology"/>
<dbReference type="InterPro" id="IPR039424">
    <property type="entry name" value="SBP_5"/>
</dbReference>
<dbReference type="STRING" id="1862672.BO225_03945"/>
<dbReference type="FunFam" id="3.10.105.10:FF:000001">
    <property type="entry name" value="Oligopeptide ABC transporter, oligopeptide-binding protein"/>
    <property type="match status" value="1"/>
</dbReference>
<dbReference type="InterPro" id="IPR000914">
    <property type="entry name" value="SBP_5_dom"/>
</dbReference>
<evidence type="ECO:0000256" key="3">
    <source>
        <dbReference type="ARBA" id="ARBA00022448"/>
    </source>
</evidence>
<name>A0A1U7NNN2_9FIRM</name>
<sequence>MKKFLSLACSSMMLISLVGCGSGTDTKKSDGNYVTLAKENDVISMDSRYATDGMSFEMIAATVEGLETMDKDGNIVPALAESYDVSDDGLIYTFHLRDAEWSNGTPVTAADFTYAWNATIKNPAAEYAYLFGSDGACIKNADEILAGDTDLDLAIAAKDEKTFEVTLAKQCPYFVSLMSFPVFYPVNEAYATEQGDQYGLTADNLIANGPYKLVSWSKGNKLVLEKNDSYWDAENVKVDGINVNIVPEASTSALDFESGNTDFTKLNSTLVDKYKDNEAYTTVLEGYLWYLQYNYDNKYLQNENLRKAISTVIDREDLVENVLKDGSIVCGGFVPEALATGPDGKDYRESAPEYFNMLAEDGLKAAQEYWDKAKQELGVNEITLSLLYEPSDPSKPAAEFIQSQIQQLDGITVEMVSQEKENRIEKQKAGDFDMVLTRWGPDYADPTTYLNLMLTGNSYNYGKYSSKEYDAKMAEAANAKSDEERWQKLQEAEAILMNDVPVVGVFQVGGASLINKNVTGIENHAVGVPYIYKNLEKKE</sequence>
<dbReference type="InterPro" id="IPR030678">
    <property type="entry name" value="Peptide/Ni-bd"/>
</dbReference>
<feature type="chain" id="PRO_5039531318" description="Solute-binding protein family 5 domain-containing protein" evidence="5">
    <location>
        <begin position="22"/>
        <end position="539"/>
    </location>
</feature>
<comment type="similarity">
    <text evidence="2">Belongs to the bacterial solute-binding protein 5 family.</text>
</comment>
<reference evidence="7 8" key="1">
    <citation type="submission" date="2016-11" db="EMBL/GenBank/DDBJ databases">
        <title>Description of two novel members of the family Erysipelotrichaceae: Ileibacterium lipovorans gen. nov., sp. nov. and Dubosiella newyorkensis, gen. nov., sp. nov.</title>
        <authorList>
            <person name="Cox L.M."/>
            <person name="Sohn J."/>
            <person name="Tyrrell K.L."/>
            <person name="Citron D.M."/>
            <person name="Lawson P.A."/>
            <person name="Patel N.B."/>
            <person name="Iizumi T."/>
            <person name="Perez-Perez G.I."/>
            <person name="Goldstein E.J."/>
            <person name="Blaser M.J."/>
        </authorList>
    </citation>
    <scope>NUCLEOTIDE SEQUENCE [LARGE SCALE GENOMIC DNA]</scope>
    <source>
        <strain evidence="7 8">NYU-BL-A4</strain>
    </source>
</reference>
<evidence type="ECO:0000313" key="8">
    <source>
        <dbReference type="Proteomes" id="UP000186705"/>
    </source>
</evidence>
<dbReference type="GO" id="GO:0015833">
    <property type="term" value="P:peptide transport"/>
    <property type="evidence" value="ECO:0007669"/>
    <property type="project" value="TreeGrafter"/>
</dbReference>
<dbReference type="Pfam" id="PF00496">
    <property type="entry name" value="SBP_bac_5"/>
    <property type="match status" value="1"/>
</dbReference>
<dbReference type="PROSITE" id="PS51257">
    <property type="entry name" value="PROKAR_LIPOPROTEIN"/>
    <property type="match status" value="1"/>
</dbReference>
<dbReference type="GO" id="GO:0030288">
    <property type="term" value="C:outer membrane-bounded periplasmic space"/>
    <property type="evidence" value="ECO:0007669"/>
    <property type="project" value="UniProtKB-ARBA"/>
</dbReference>
<dbReference type="FunFam" id="3.90.76.10:FF:000001">
    <property type="entry name" value="Oligopeptide ABC transporter substrate-binding protein"/>
    <property type="match status" value="1"/>
</dbReference>
<dbReference type="Gene3D" id="3.90.76.10">
    <property type="entry name" value="Dipeptide-binding Protein, Domain 1"/>
    <property type="match status" value="1"/>
</dbReference>
<evidence type="ECO:0000259" key="6">
    <source>
        <dbReference type="Pfam" id="PF00496"/>
    </source>
</evidence>
<dbReference type="EMBL" id="MPKA01000056">
    <property type="protein sequence ID" value="OLU46943.1"/>
    <property type="molecule type" value="Genomic_DNA"/>
</dbReference>
<evidence type="ECO:0000313" key="7">
    <source>
        <dbReference type="EMBL" id="OLU46943.1"/>
    </source>
</evidence>
<feature type="domain" description="Solute-binding protein family 5" evidence="6">
    <location>
        <begin position="74"/>
        <end position="459"/>
    </location>
</feature>
<dbReference type="Gene3D" id="3.40.190.10">
    <property type="entry name" value="Periplasmic binding protein-like II"/>
    <property type="match status" value="1"/>
</dbReference>
<feature type="signal peptide" evidence="5">
    <location>
        <begin position="1"/>
        <end position="21"/>
    </location>
</feature>
<dbReference type="Gene3D" id="3.10.105.10">
    <property type="entry name" value="Dipeptide-binding Protein, Domain 3"/>
    <property type="match status" value="1"/>
</dbReference>